<proteinExistence type="predicted"/>
<dbReference type="RefSeq" id="WP_072400271.1">
    <property type="nucleotide sequence ID" value="NZ_FPKV01000001.1"/>
</dbReference>
<gene>
    <name evidence="2" type="ORF">SAMN05428642_101616</name>
</gene>
<reference evidence="2 3" key="1">
    <citation type="submission" date="2016-10" db="EMBL/GenBank/DDBJ databases">
        <authorList>
            <person name="de Groot N.N."/>
        </authorList>
    </citation>
    <scope>NUCLEOTIDE SEQUENCE [LARGE SCALE GENOMIC DNA]</scope>
    <source>
        <strain evidence="2 3">DSM 18180</strain>
    </source>
</reference>
<feature type="transmembrane region" description="Helical" evidence="1">
    <location>
        <begin position="76"/>
        <end position="97"/>
    </location>
</feature>
<evidence type="ECO:0000313" key="3">
    <source>
        <dbReference type="Proteomes" id="UP000182544"/>
    </source>
</evidence>
<evidence type="ECO:0008006" key="4">
    <source>
        <dbReference type="Google" id="ProtNLM"/>
    </source>
</evidence>
<dbReference type="Proteomes" id="UP000182544">
    <property type="component" value="Unassembled WGS sequence"/>
</dbReference>
<dbReference type="EMBL" id="FPKV01000001">
    <property type="protein sequence ID" value="SFZ89882.1"/>
    <property type="molecule type" value="Genomic_DNA"/>
</dbReference>
<feature type="transmembrane region" description="Helical" evidence="1">
    <location>
        <begin position="43"/>
        <end position="70"/>
    </location>
</feature>
<evidence type="ECO:0000313" key="2">
    <source>
        <dbReference type="EMBL" id="SFZ89882.1"/>
    </source>
</evidence>
<dbReference type="AlphaFoldDB" id="A0A1K2IC88"/>
<keyword evidence="3" id="KW-1185">Reference proteome</keyword>
<dbReference type="STRING" id="369401.SAMN05428642_101616"/>
<organism evidence="2 3">
    <name type="scientific">Flaviramulus basaltis</name>
    <dbReference type="NCBI Taxonomy" id="369401"/>
    <lineage>
        <taxon>Bacteria</taxon>
        <taxon>Pseudomonadati</taxon>
        <taxon>Bacteroidota</taxon>
        <taxon>Flavobacteriia</taxon>
        <taxon>Flavobacteriales</taxon>
        <taxon>Flavobacteriaceae</taxon>
        <taxon>Flaviramulus</taxon>
    </lineage>
</organism>
<sequence length="115" mass="13099">MRLVDSINDTNSKAKEVGEKYLKTSYEYYKLKIFQQLTISVSLVFKAFAIGALLLLGIVFLAIALAILIGESLDNYALGFLWVGFIFLILSLIVFLFRKHLNNLIIKKLSKTFFN</sequence>
<name>A0A1K2IC88_9FLAO</name>
<keyword evidence="1" id="KW-0472">Membrane</keyword>
<keyword evidence="1" id="KW-1133">Transmembrane helix</keyword>
<protein>
    <recommendedName>
        <fullName evidence="4">Holin-X, holin superfamily III</fullName>
    </recommendedName>
</protein>
<accession>A0A1K2IC88</accession>
<evidence type="ECO:0000256" key="1">
    <source>
        <dbReference type="SAM" id="Phobius"/>
    </source>
</evidence>
<dbReference type="OrthoDB" id="1202744at2"/>
<keyword evidence="1" id="KW-0812">Transmembrane</keyword>